<dbReference type="Gene3D" id="3.30.40.10">
    <property type="entry name" value="Zinc/RING finger domain, C3HC4 (zinc finger)"/>
    <property type="match status" value="1"/>
</dbReference>
<keyword evidence="5" id="KW-0862">Zinc</keyword>
<dbReference type="FunFam" id="1.10.1170.10:FF:000002">
    <property type="entry name" value="Baculoviral IAP repeat containing 7"/>
    <property type="match status" value="1"/>
</dbReference>
<dbReference type="InterPro" id="IPR013083">
    <property type="entry name" value="Znf_RING/FYVE/PHD"/>
</dbReference>
<feature type="domain" description="RING-type" evidence="8">
    <location>
        <begin position="631"/>
        <end position="666"/>
    </location>
</feature>
<keyword evidence="4 6" id="KW-0863">Zinc-finger</keyword>
<keyword evidence="3" id="KW-0677">Repeat</keyword>
<reference evidence="10" key="1">
    <citation type="submission" date="2025-08" db="UniProtKB">
        <authorList>
            <consortium name="RefSeq"/>
        </authorList>
    </citation>
    <scope>IDENTIFICATION</scope>
    <source>
        <tissue evidence="10">Entire body</tissue>
    </source>
</reference>
<evidence type="ECO:0000256" key="2">
    <source>
        <dbReference type="ARBA" id="ARBA00022723"/>
    </source>
</evidence>
<organism evidence="9 10">
    <name type="scientific">Agrilus planipennis</name>
    <name type="common">Emerald ash borer</name>
    <name type="synonym">Agrilus marcopoli</name>
    <dbReference type="NCBI Taxonomy" id="224129"/>
    <lineage>
        <taxon>Eukaryota</taxon>
        <taxon>Metazoa</taxon>
        <taxon>Ecdysozoa</taxon>
        <taxon>Arthropoda</taxon>
        <taxon>Hexapoda</taxon>
        <taxon>Insecta</taxon>
        <taxon>Pterygota</taxon>
        <taxon>Neoptera</taxon>
        <taxon>Endopterygota</taxon>
        <taxon>Coleoptera</taxon>
        <taxon>Polyphaga</taxon>
        <taxon>Elateriformia</taxon>
        <taxon>Buprestoidea</taxon>
        <taxon>Buprestidae</taxon>
        <taxon>Agrilinae</taxon>
        <taxon>Agrilus</taxon>
    </lineage>
</organism>
<dbReference type="SMART" id="SM00364">
    <property type="entry name" value="LRR_BAC"/>
    <property type="match status" value="4"/>
</dbReference>
<dbReference type="SUPFAM" id="SSF57850">
    <property type="entry name" value="RING/U-box"/>
    <property type="match status" value="1"/>
</dbReference>
<gene>
    <name evidence="10" type="primary">LOC108735515</name>
</gene>
<proteinExistence type="predicted"/>
<dbReference type="InterPro" id="IPR032675">
    <property type="entry name" value="LRR_dom_sf"/>
</dbReference>
<evidence type="ECO:0000256" key="7">
    <source>
        <dbReference type="SAM" id="Coils"/>
    </source>
</evidence>
<evidence type="ECO:0000256" key="6">
    <source>
        <dbReference type="PROSITE-ProRule" id="PRU00175"/>
    </source>
</evidence>
<dbReference type="Pfam" id="PF13920">
    <property type="entry name" value="zf-C3HC4_3"/>
    <property type="match status" value="1"/>
</dbReference>
<dbReference type="OrthoDB" id="1711136at2759"/>
<dbReference type="Proteomes" id="UP000192223">
    <property type="component" value="Unplaced"/>
</dbReference>
<evidence type="ECO:0000313" key="9">
    <source>
        <dbReference type="Proteomes" id="UP000192223"/>
    </source>
</evidence>
<dbReference type="GO" id="GO:0005737">
    <property type="term" value="C:cytoplasm"/>
    <property type="evidence" value="ECO:0007669"/>
    <property type="project" value="TreeGrafter"/>
</dbReference>
<evidence type="ECO:0000256" key="5">
    <source>
        <dbReference type="ARBA" id="ARBA00022833"/>
    </source>
</evidence>
<dbReference type="InterPro" id="IPR050216">
    <property type="entry name" value="LRR_domain-containing"/>
</dbReference>
<dbReference type="InterPro" id="IPR055414">
    <property type="entry name" value="LRR_R13L4/SHOC2-like"/>
</dbReference>
<protein>
    <submittedName>
        <fullName evidence="10">E3 ubiquitin-protein ligase LRSAM1 isoform X2</fullName>
    </submittedName>
</protein>
<evidence type="ECO:0000256" key="3">
    <source>
        <dbReference type="ARBA" id="ARBA00022737"/>
    </source>
</evidence>
<evidence type="ECO:0000313" key="10">
    <source>
        <dbReference type="RefSeq" id="XP_025836993.1"/>
    </source>
</evidence>
<dbReference type="Gene3D" id="3.80.10.10">
    <property type="entry name" value="Ribonuclease Inhibitor"/>
    <property type="match status" value="1"/>
</dbReference>
<feature type="coiled-coil region" evidence="7">
    <location>
        <begin position="257"/>
        <end position="320"/>
    </location>
</feature>
<dbReference type="InterPro" id="IPR003591">
    <property type="entry name" value="Leu-rich_rpt_typical-subtyp"/>
</dbReference>
<dbReference type="AlphaFoldDB" id="A0A7F5RLU4"/>
<keyword evidence="1" id="KW-0433">Leucine-rich repeat</keyword>
<dbReference type="SUPFAM" id="SSF52058">
    <property type="entry name" value="L domain-like"/>
    <property type="match status" value="1"/>
</dbReference>
<dbReference type="SMART" id="SM00369">
    <property type="entry name" value="LRR_TYP"/>
    <property type="match status" value="3"/>
</dbReference>
<dbReference type="GeneID" id="108735515"/>
<dbReference type="InterPro" id="IPR001841">
    <property type="entry name" value="Znf_RING"/>
</dbReference>
<dbReference type="PROSITE" id="PS50089">
    <property type="entry name" value="ZF_RING_2"/>
    <property type="match status" value="1"/>
</dbReference>
<dbReference type="CDD" id="cd16515">
    <property type="entry name" value="RING-HC_LRSAM1"/>
    <property type="match status" value="1"/>
</dbReference>
<keyword evidence="2" id="KW-0479">Metal-binding</keyword>
<dbReference type="Pfam" id="PF23598">
    <property type="entry name" value="LRR_14"/>
    <property type="match status" value="1"/>
</dbReference>
<dbReference type="PANTHER" id="PTHR48051">
    <property type="match status" value="1"/>
</dbReference>
<evidence type="ECO:0000256" key="4">
    <source>
        <dbReference type="ARBA" id="ARBA00022771"/>
    </source>
</evidence>
<accession>A0A7F5RLU4</accession>
<keyword evidence="9" id="KW-1185">Reference proteome</keyword>
<dbReference type="RefSeq" id="XP_025836993.1">
    <property type="nucleotide sequence ID" value="XM_025981208.1"/>
</dbReference>
<evidence type="ECO:0000256" key="1">
    <source>
        <dbReference type="ARBA" id="ARBA00022614"/>
    </source>
</evidence>
<dbReference type="PANTHER" id="PTHR48051:SF47">
    <property type="entry name" value="LEUCINE RICH REPEAT AND STERILE ALPHA MOTIF CONTAINING 1"/>
    <property type="match status" value="1"/>
</dbReference>
<name>A0A7F5RLU4_AGRPL</name>
<keyword evidence="7" id="KW-0175">Coiled coil</keyword>
<dbReference type="GO" id="GO:0008270">
    <property type="term" value="F:zinc ion binding"/>
    <property type="evidence" value="ECO:0007669"/>
    <property type="project" value="UniProtKB-KW"/>
</dbReference>
<evidence type="ECO:0000259" key="8">
    <source>
        <dbReference type="PROSITE" id="PS50089"/>
    </source>
</evidence>
<sequence>MFKKNKKDKAKLEHKLYLARETPELVFDISECDLKAVPPGIYSLCKVFLKEKLELQKNSLTSLNGGGNLSDLCTLKVLNVSYNALTFLPNEIDQLTNLQELYVNDNHLKQLPSTICHLKYLQIFDVSTNKLKNLPENLGSMVSLQEINLKNNPKLHELPKSISCLHNMQCIQIDITGFTYPPEEIVKNGTSSIMKFICEDMGQVYVSQNEPTELERSNSNKSIPRSLSNSIKRKKMVEFLEIEKHRSILQRQEYDLAQSVKVEKERLLSDIAEQQNELDNKLLKLQQEREKERFRLIEQLQEVEDKANVAVNQLLLLNRQPLTKLLEQEKLEEQRLMEVAGKQYDNLEKIKILADMEEVLYQESEKFKKFGEFRIQMAKNVLNDEMELDKHLVDVLSNQDLQKTELISKLEEDTLLQKAAVSTLLERSDARSWALRQEMRLVEGQLAALTAIELDRKRLKMDEHLYDLAEKRENLSYVLLKLYEEQNQRRAELLSALNNVEEFSNTSENFWLQQYQRLLERMPNNLSETQKNVNQRLAQRLLLAGVIQYLPMLCKIIQDEDMLRRVTEKDIIEAGVVNPNHCLKIYEELRLYVDSYLCGRSTEPSAPSAEEAAGPSAPPLNIFPETGLGECIVCMEFKCETIFVPCGHYCCCTNCSNVISACPLCRTSIKHKVYNIN</sequence>